<dbReference type="EMBL" id="DTGZ01000017">
    <property type="protein sequence ID" value="HGV96859.1"/>
    <property type="molecule type" value="Genomic_DNA"/>
</dbReference>
<accession>A0A7C4XTG9</accession>
<evidence type="ECO:0000259" key="1">
    <source>
        <dbReference type="Pfam" id="PF18962"/>
    </source>
</evidence>
<reference evidence="2" key="1">
    <citation type="journal article" date="2020" name="mSystems">
        <title>Genome- and Community-Level Interaction Insights into Carbon Utilization and Element Cycling Functions of Hydrothermarchaeota in Hydrothermal Sediment.</title>
        <authorList>
            <person name="Zhou Z."/>
            <person name="Liu Y."/>
            <person name="Xu W."/>
            <person name="Pan J."/>
            <person name="Luo Z.H."/>
            <person name="Li M."/>
        </authorList>
    </citation>
    <scope>NUCLEOTIDE SEQUENCE [LARGE SCALE GENOMIC DNA]</scope>
    <source>
        <strain evidence="2">SpSt-774</strain>
    </source>
</reference>
<protein>
    <submittedName>
        <fullName evidence="2">T9SS type A sorting domain-containing protein</fullName>
    </submittedName>
</protein>
<dbReference type="Pfam" id="PF18962">
    <property type="entry name" value="Por_Secre_tail"/>
    <property type="match status" value="1"/>
</dbReference>
<dbReference type="AlphaFoldDB" id="A0A7C4XTG9"/>
<proteinExistence type="predicted"/>
<dbReference type="NCBIfam" id="TIGR04183">
    <property type="entry name" value="Por_Secre_tail"/>
    <property type="match status" value="1"/>
</dbReference>
<feature type="domain" description="Secretion system C-terminal sorting" evidence="1">
    <location>
        <begin position="853"/>
        <end position="934"/>
    </location>
</feature>
<sequence>MAQDQANFHSVSVDGKQLDKVLKKFIITMEDVMVRIKFLLLIFLLLKPIWAIWDVRENTIGQWQVCISNFGKFGQTINGDAGAWWPRGSGHNYIYGAGIWIGAILPNGDTVVSVGYDPNTGRSEYIPGTPYSNMNDPQWRVYFSTDANYPFPPISVEDGYAIYNDFDTNYHMLDSFHIPEPIGVAVSLKTYVFPKDWADDVLFLKYTIKNDTNNTINNLYAGFCMDYDIGNEAGPNANDRGGIDLGRKLFYGWQEVPEPGWDSRGMIGLKQLSPYPLSCFKEITIDVDPRWDWQRYLVMAGYNYQTGQYEPYDTVWFPPADQRILISTGPWNLSPGDSIILDYALIASYDSIPPSPEMMYKADKAQILFNTGFHNVHIIQPNGGEVISGNYPISYTASSVTPNPLLLDFYLISENGYDTIALGQSNTGNFNWNTAPFPDGVLYRVIAIAYDTITLGGDISDGYFIINNPGNAPPYLHVFSPKDWINYWGNTIPDTLKGNFDITWFARDPEFLDSLYINIYFKSQYDSSFQPIAYNEPNDSHFVWNTLPFRNGSGLLVVETYDEEFTVAETISVYLLNEISGGPVNHIQGLNNIVNLACLIHHPEYITGHTYELQFLQYQRIQEGTFAGYPEYIYKITDLNTSNVVLDTYSLKGAYFRNQYYQTGFNNFSPIVDGFSIRSYTEDWDMISQTNFHDDSVKVVLGNYPEDSIYIYTSSYTWWAYRGSRLQLDWVLKSGGGLTLLVTDLDYGDTIPYKPYNRWGLNPDSAFGWCFIRNVPPSSQPSDTFRPGYDNCIMLCGEAIRLLALGTLPQLGERWVIYPSEYSPPIKGNIYRFTPVNYIAEAKSQIKHISFQVFPIPARNSLAIAYSLPKAQKVSLVIYDVLGRQVKRLKEGIEKPGSYKIIWNGIDDCNRRVSSGIYFCRFESGDYSKVRKFILIN</sequence>
<gene>
    <name evidence="2" type="ORF">ENV60_00980</name>
</gene>
<organism evidence="2">
    <name type="scientific">candidate division WOR-3 bacterium</name>
    <dbReference type="NCBI Taxonomy" id="2052148"/>
    <lineage>
        <taxon>Bacteria</taxon>
        <taxon>Bacteria division WOR-3</taxon>
    </lineage>
</organism>
<comment type="caution">
    <text evidence="2">The sequence shown here is derived from an EMBL/GenBank/DDBJ whole genome shotgun (WGS) entry which is preliminary data.</text>
</comment>
<name>A0A7C4XTG9_UNCW3</name>
<dbReference type="InterPro" id="IPR026444">
    <property type="entry name" value="Secre_tail"/>
</dbReference>
<dbReference type="Gene3D" id="2.60.40.4070">
    <property type="match status" value="1"/>
</dbReference>
<evidence type="ECO:0000313" key="2">
    <source>
        <dbReference type="EMBL" id="HGV96859.1"/>
    </source>
</evidence>